<feature type="compositionally biased region" description="Basic and acidic residues" evidence="1">
    <location>
        <begin position="205"/>
        <end position="216"/>
    </location>
</feature>
<evidence type="ECO:0000256" key="1">
    <source>
        <dbReference type="SAM" id="MobiDB-lite"/>
    </source>
</evidence>
<feature type="compositionally biased region" description="Low complexity" evidence="1">
    <location>
        <begin position="184"/>
        <end position="193"/>
    </location>
</feature>
<reference evidence="3 4" key="1">
    <citation type="journal article" date="2024" name="Nat. Commun.">
        <title>Phylogenomics reveals the evolutionary origins of lichenization in chlorophyte algae.</title>
        <authorList>
            <person name="Puginier C."/>
            <person name="Libourel C."/>
            <person name="Otte J."/>
            <person name="Skaloud P."/>
            <person name="Haon M."/>
            <person name="Grisel S."/>
            <person name="Petersen M."/>
            <person name="Berrin J.G."/>
            <person name="Delaux P.M."/>
            <person name="Dal Grande F."/>
            <person name="Keller J."/>
        </authorList>
    </citation>
    <scope>NUCLEOTIDE SEQUENCE [LARGE SCALE GENOMIC DNA]</scope>
    <source>
        <strain evidence="3 4">SAG 2043</strain>
    </source>
</reference>
<accession>A0AAW1R7F7</accession>
<feature type="transmembrane region" description="Helical" evidence="2">
    <location>
        <begin position="40"/>
        <end position="58"/>
    </location>
</feature>
<evidence type="ECO:0000313" key="3">
    <source>
        <dbReference type="EMBL" id="KAK9829463.1"/>
    </source>
</evidence>
<comment type="caution">
    <text evidence="3">The sequence shown here is derived from an EMBL/GenBank/DDBJ whole genome shotgun (WGS) entry which is preliminary data.</text>
</comment>
<feature type="region of interest" description="Disordered" evidence="1">
    <location>
        <begin position="89"/>
        <end position="261"/>
    </location>
</feature>
<keyword evidence="2" id="KW-0472">Membrane</keyword>
<keyword evidence="2" id="KW-1133">Transmembrane helix</keyword>
<feature type="compositionally biased region" description="Acidic residues" evidence="1">
    <location>
        <begin position="194"/>
        <end position="204"/>
    </location>
</feature>
<protein>
    <submittedName>
        <fullName evidence="3">Uncharacterized protein</fullName>
    </submittedName>
</protein>
<sequence>MASELSKLIDEELLKVEGQQPDEQQRLLTSLRIKVTKRKVVVGVLTTLIVLAVAAVAVSRRGSGATSGFTGPMADKLRAKDPELAAELDQVASGQQPAEQPVAEGLAEPKAAAESDRSAVEPQAEAQADHQLEDEQPIQEMAADPANSSPEQFAADGEHVAEPADPQEPVADEQTAEADISARPHPAAAAESETAPEPEPEVDPAAEKKLDAKDEAAIISDEASSAVQHESEHPSMEAAAEAETEADKAAAEESVVEEVGP</sequence>
<keyword evidence="2" id="KW-0812">Transmembrane</keyword>
<organism evidence="3 4">
    <name type="scientific">[Myrmecia] bisecta</name>
    <dbReference type="NCBI Taxonomy" id="41462"/>
    <lineage>
        <taxon>Eukaryota</taxon>
        <taxon>Viridiplantae</taxon>
        <taxon>Chlorophyta</taxon>
        <taxon>core chlorophytes</taxon>
        <taxon>Trebouxiophyceae</taxon>
        <taxon>Trebouxiales</taxon>
        <taxon>Trebouxiaceae</taxon>
        <taxon>Myrmecia</taxon>
    </lineage>
</organism>
<evidence type="ECO:0000256" key="2">
    <source>
        <dbReference type="SAM" id="Phobius"/>
    </source>
</evidence>
<keyword evidence="4" id="KW-1185">Reference proteome</keyword>
<dbReference type="Proteomes" id="UP001489004">
    <property type="component" value="Unassembled WGS sequence"/>
</dbReference>
<dbReference type="EMBL" id="JALJOR010000001">
    <property type="protein sequence ID" value="KAK9829463.1"/>
    <property type="molecule type" value="Genomic_DNA"/>
</dbReference>
<evidence type="ECO:0000313" key="4">
    <source>
        <dbReference type="Proteomes" id="UP001489004"/>
    </source>
</evidence>
<dbReference type="AlphaFoldDB" id="A0AAW1R7F7"/>
<feature type="compositionally biased region" description="Low complexity" evidence="1">
    <location>
        <begin position="217"/>
        <end position="226"/>
    </location>
</feature>
<proteinExistence type="predicted"/>
<name>A0AAW1R7F7_9CHLO</name>
<gene>
    <name evidence="3" type="ORF">WJX72_006026</name>
</gene>